<accession>A0A1J1II56</accession>
<dbReference type="SMART" id="SM00211">
    <property type="entry name" value="TY"/>
    <property type="match status" value="2"/>
</dbReference>
<comment type="caution">
    <text evidence="5">Lacks conserved residue(s) required for the propagation of feature annotation.</text>
</comment>
<evidence type="ECO:0000256" key="3">
    <source>
        <dbReference type="ARBA" id="ARBA00022737"/>
    </source>
</evidence>
<dbReference type="InterPro" id="IPR000716">
    <property type="entry name" value="Thyroglobulin_1"/>
</dbReference>
<proteinExistence type="predicted"/>
<feature type="domain" description="Thyroglobulin type-1" evidence="7">
    <location>
        <begin position="161"/>
        <end position="226"/>
    </location>
</feature>
<evidence type="ECO:0000259" key="7">
    <source>
        <dbReference type="PROSITE" id="PS51162"/>
    </source>
</evidence>
<name>A0A1J1II56_9DIPT</name>
<gene>
    <name evidence="8" type="ORF">CLUMA_CG012578</name>
</gene>
<dbReference type="GO" id="GO:0007160">
    <property type="term" value="P:cell-matrix adhesion"/>
    <property type="evidence" value="ECO:0007669"/>
    <property type="project" value="TreeGrafter"/>
</dbReference>
<keyword evidence="4 5" id="KW-1015">Disulfide bond</keyword>
<dbReference type="Gene3D" id="4.10.800.10">
    <property type="entry name" value="Thyroglobulin type-1"/>
    <property type="match status" value="2"/>
</dbReference>
<dbReference type="SUPFAM" id="SSF57610">
    <property type="entry name" value="Thyroglobulin type-1 domain"/>
    <property type="match status" value="3"/>
</dbReference>
<dbReference type="STRING" id="568069.A0A1J1II56"/>
<feature type="domain" description="Thyroglobulin type-1" evidence="7">
    <location>
        <begin position="98"/>
        <end position="150"/>
    </location>
</feature>
<dbReference type="InterPro" id="IPR001368">
    <property type="entry name" value="TNFR/NGFR_Cys_rich_reg"/>
</dbReference>
<keyword evidence="3" id="KW-0677">Repeat</keyword>
<evidence type="ECO:0000256" key="4">
    <source>
        <dbReference type="ARBA" id="ARBA00023157"/>
    </source>
</evidence>
<dbReference type="GO" id="GO:0005615">
    <property type="term" value="C:extracellular space"/>
    <property type="evidence" value="ECO:0007669"/>
    <property type="project" value="TreeGrafter"/>
</dbReference>
<evidence type="ECO:0000256" key="1">
    <source>
        <dbReference type="ARBA" id="ARBA00004613"/>
    </source>
</evidence>
<feature type="signal peptide" evidence="6">
    <location>
        <begin position="1"/>
        <end position="20"/>
    </location>
</feature>
<feature type="disulfide bond" evidence="5">
    <location>
        <begin position="164"/>
        <end position="183"/>
    </location>
</feature>
<dbReference type="AlphaFoldDB" id="A0A1J1II56"/>
<evidence type="ECO:0000313" key="9">
    <source>
        <dbReference type="Proteomes" id="UP000183832"/>
    </source>
</evidence>
<dbReference type="OrthoDB" id="6409105at2759"/>
<evidence type="ECO:0000256" key="2">
    <source>
        <dbReference type="ARBA" id="ARBA00022525"/>
    </source>
</evidence>
<protein>
    <submittedName>
        <fullName evidence="8">CLUMA_CG012578, isoform A</fullName>
    </submittedName>
</protein>
<dbReference type="InterPro" id="IPR036857">
    <property type="entry name" value="Thyroglobulin_1_sf"/>
</dbReference>
<evidence type="ECO:0000256" key="6">
    <source>
        <dbReference type="SAM" id="SignalP"/>
    </source>
</evidence>
<dbReference type="PANTHER" id="PTHR12352">
    <property type="entry name" value="SECRETED MODULAR CALCIUM-BINDING PROTEIN"/>
    <property type="match status" value="1"/>
</dbReference>
<keyword evidence="6" id="KW-0732">Signal</keyword>
<evidence type="ECO:0000256" key="5">
    <source>
        <dbReference type="PROSITE-ProRule" id="PRU00500"/>
    </source>
</evidence>
<reference evidence="8 9" key="1">
    <citation type="submission" date="2015-04" db="EMBL/GenBank/DDBJ databases">
        <authorList>
            <person name="Syromyatnikov M.Y."/>
            <person name="Popov V.N."/>
        </authorList>
    </citation>
    <scope>NUCLEOTIDE SEQUENCE [LARGE SCALE GENOMIC DNA]</scope>
</reference>
<sequence length="386" mass="43990">MKTSWFFFLQHFILIKIFSGSLVDYKACQIKYNCTTTNLNPGECPSGKFLDTRYTNNCCHGCRSGIGRGESGCSVTRANRKCAPGLICDEDFYCILERTSCLHTMHFDENLVGWKPKCEIDGTYSPKQCRGDKLTGRCFCYAEAGERVFGWKWWRNADSMTCTCSRQRYKAEKSGRLDVTVHCLSNGNYEDLQCDMGICWCADESDGHIVKGTFAVPEALWTYLPCYNESFHGDQYLRKCESAAFAQKIAQKKLINRGAINAVPRQIQCNYDGTYGEIIIENPLAFCQMPDGSKLNYAAPSKMMSDMNCNCARDEKIFTMSGIEFNLRCSNNGNYEPNQDQNGKIFCVDRYGFSVSPLLQPDSGLDCDQYIYYAQEDLFFEDEFEY</sequence>
<dbReference type="EMBL" id="CVRI01000050">
    <property type="protein sequence ID" value="CRK99450.1"/>
    <property type="molecule type" value="Genomic_DNA"/>
</dbReference>
<keyword evidence="2" id="KW-0964">Secreted</keyword>
<dbReference type="InterPro" id="IPR051950">
    <property type="entry name" value="Dev_reg/Prot_inhib"/>
</dbReference>
<organism evidence="8 9">
    <name type="scientific">Clunio marinus</name>
    <dbReference type="NCBI Taxonomy" id="568069"/>
    <lineage>
        <taxon>Eukaryota</taxon>
        <taxon>Metazoa</taxon>
        <taxon>Ecdysozoa</taxon>
        <taxon>Arthropoda</taxon>
        <taxon>Hexapoda</taxon>
        <taxon>Insecta</taxon>
        <taxon>Pterygota</taxon>
        <taxon>Neoptera</taxon>
        <taxon>Endopterygota</taxon>
        <taxon>Diptera</taxon>
        <taxon>Nematocera</taxon>
        <taxon>Chironomoidea</taxon>
        <taxon>Chironomidae</taxon>
        <taxon>Clunio</taxon>
    </lineage>
</organism>
<comment type="subcellular location">
    <subcellularLocation>
        <location evidence="1">Secreted</location>
    </subcellularLocation>
</comment>
<dbReference type="PROSITE" id="PS00652">
    <property type="entry name" value="TNFR_NGFR_1"/>
    <property type="match status" value="1"/>
</dbReference>
<feature type="chain" id="PRO_5013357571" evidence="6">
    <location>
        <begin position="21"/>
        <end position="386"/>
    </location>
</feature>
<dbReference type="PROSITE" id="PS51162">
    <property type="entry name" value="THYROGLOBULIN_1_2"/>
    <property type="match status" value="2"/>
</dbReference>
<evidence type="ECO:0000313" key="8">
    <source>
        <dbReference type="EMBL" id="CRK99450.1"/>
    </source>
</evidence>
<keyword evidence="9" id="KW-1185">Reference proteome</keyword>
<dbReference type="Pfam" id="PF00086">
    <property type="entry name" value="Thyroglobulin_1"/>
    <property type="match status" value="2"/>
</dbReference>
<dbReference type="Proteomes" id="UP000183832">
    <property type="component" value="Unassembled WGS sequence"/>
</dbReference>
<dbReference type="PANTHER" id="PTHR12352:SF3">
    <property type="entry name" value="NIDOGEN-2"/>
    <property type="match status" value="1"/>
</dbReference>
<dbReference type="GO" id="GO:0005604">
    <property type="term" value="C:basement membrane"/>
    <property type="evidence" value="ECO:0007669"/>
    <property type="project" value="TreeGrafter"/>
</dbReference>